<dbReference type="Proteomes" id="UP001634154">
    <property type="component" value="Unassembled WGS sequence"/>
</dbReference>
<dbReference type="InterPro" id="IPR038081">
    <property type="entry name" value="CalX-like_sf"/>
</dbReference>
<accession>A0ABW9K6Q9</accession>
<gene>
    <name evidence="1" type="ORF">ACKW6Q_18690</name>
</gene>
<organism evidence="1 2">
    <name type="scientific">Chryseobacterium kwangjuense</name>
    <dbReference type="NCBI Taxonomy" id="267125"/>
    <lineage>
        <taxon>Bacteria</taxon>
        <taxon>Pseudomonadati</taxon>
        <taxon>Bacteroidota</taxon>
        <taxon>Flavobacteriia</taxon>
        <taxon>Flavobacteriales</taxon>
        <taxon>Weeksellaceae</taxon>
        <taxon>Chryseobacterium group</taxon>
        <taxon>Chryseobacterium</taxon>
    </lineage>
</organism>
<dbReference type="EMBL" id="JBJXVJ010000004">
    <property type="protein sequence ID" value="MFN1219000.1"/>
    <property type="molecule type" value="Genomic_DNA"/>
</dbReference>
<proteinExistence type="predicted"/>
<sequence>MKRTQPDRNRKIKACILSFLFPLTFLYSQNTNLAFGKPVTSSSIDNITFPNSNLTDGNFSTLARTGNSQVPPNAEWFLVDLQSDYFIQNITLGSVVPDNTRSRRFKIITFPSSMPNLGTNPQTYVSSSNTSANYNRFIYTTPNGSTFGTTATNPNIPGIPGQTLGPVFTNGIISINVGIHRARYILILNLQDTNLEFTELQVTSGSIPVRSIVNGGFEQGTTSTGVNQVTEALVNGWSTTEGVSDNISLLNNGGNIEYWRSGALSVPSYEGNYFIELNSYTNSELEQQPICILPNETFSWSFAHRGRSGVDVMRLVVENIDVAEFTDNNAQAGTHTGTILPGGVASDVTVNKEATTSSGWTRYFGTWKNNSGVSKQIAFAFSAVSTSGGNISVGNFLDDVRISGLSAIMTFDKLRPKGDEATTTANLPKILINGRISVPRTIQVTITGGTAVRGTDYTTIPAAGPLSITVPAGNYDGTAATAISLASVLQVNQDFISEGDENIILKLEDPGTGDIRLADSNSCQGAVITSTYSITDFVCYKNPVTTGAPLNTNMGISAFNRAGSGSNAWPGIRKGAYLALESATKGLVVTRTTKASITNPVIGMIIYETNDKCLSMYTSTGWKCYQSASCPD</sequence>
<dbReference type="InterPro" id="IPR008979">
    <property type="entry name" value="Galactose-bd-like_sf"/>
</dbReference>
<keyword evidence="2" id="KW-1185">Reference proteome</keyword>
<name>A0ABW9K6Q9_9FLAO</name>
<evidence type="ECO:0008006" key="3">
    <source>
        <dbReference type="Google" id="ProtNLM"/>
    </source>
</evidence>
<dbReference type="SUPFAM" id="SSF141072">
    <property type="entry name" value="CalX-like"/>
    <property type="match status" value="1"/>
</dbReference>
<dbReference type="Gene3D" id="2.60.120.260">
    <property type="entry name" value="Galactose-binding domain-like"/>
    <property type="match status" value="2"/>
</dbReference>
<evidence type="ECO:0000313" key="1">
    <source>
        <dbReference type="EMBL" id="MFN1219000.1"/>
    </source>
</evidence>
<dbReference type="SUPFAM" id="SSF49785">
    <property type="entry name" value="Galactose-binding domain-like"/>
    <property type="match status" value="1"/>
</dbReference>
<dbReference type="RefSeq" id="WP_409357803.1">
    <property type="nucleotide sequence ID" value="NZ_JBJXVJ010000004.1"/>
</dbReference>
<reference evidence="1 2" key="1">
    <citation type="submission" date="2024-12" db="EMBL/GenBank/DDBJ databases">
        <title>Draft genome sequence of Chryseobacterium kwangjuense AG447.</title>
        <authorList>
            <person name="Cheptsov V.S."/>
            <person name="Belov A."/>
            <person name="Zavarzina A.G."/>
        </authorList>
    </citation>
    <scope>NUCLEOTIDE SEQUENCE [LARGE SCALE GENOMIC DNA]</scope>
    <source>
        <strain evidence="1 2">AG447</strain>
    </source>
</reference>
<protein>
    <recommendedName>
        <fullName evidence="3">IgGFc-binding protein N-terminal domain-containing protein</fullName>
    </recommendedName>
</protein>
<evidence type="ECO:0000313" key="2">
    <source>
        <dbReference type="Proteomes" id="UP001634154"/>
    </source>
</evidence>
<comment type="caution">
    <text evidence="1">The sequence shown here is derived from an EMBL/GenBank/DDBJ whole genome shotgun (WGS) entry which is preliminary data.</text>
</comment>
<dbReference type="Gene3D" id="2.60.40.2030">
    <property type="match status" value="1"/>
</dbReference>